<evidence type="ECO:0000256" key="4">
    <source>
        <dbReference type="ARBA" id="ARBA00023136"/>
    </source>
</evidence>
<feature type="transmembrane region" description="Helical" evidence="6">
    <location>
        <begin position="325"/>
        <end position="348"/>
    </location>
</feature>
<gene>
    <name evidence="7" type="ORF">FHR32_000976</name>
</gene>
<evidence type="ECO:0000256" key="3">
    <source>
        <dbReference type="ARBA" id="ARBA00022989"/>
    </source>
</evidence>
<dbReference type="Pfam" id="PF07690">
    <property type="entry name" value="MFS_1"/>
    <property type="match status" value="1"/>
</dbReference>
<dbReference type="PANTHER" id="PTHR23514">
    <property type="entry name" value="BYPASS OF STOP CODON PROTEIN 6"/>
    <property type="match status" value="1"/>
</dbReference>
<dbReference type="EMBL" id="JACHJU010000001">
    <property type="protein sequence ID" value="MBB4936671.1"/>
    <property type="molecule type" value="Genomic_DNA"/>
</dbReference>
<feature type="transmembrane region" description="Helical" evidence="6">
    <location>
        <begin position="354"/>
        <end position="375"/>
    </location>
</feature>
<reference evidence="7 8" key="1">
    <citation type="submission" date="2020-08" db="EMBL/GenBank/DDBJ databases">
        <title>Sequencing the genomes of 1000 actinobacteria strains.</title>
        <authorList>
            <person name="Klenk H.-P."/>
        </authorList>
    </citation>
    <scope>NUCLEOTIDE SEQUENCE [LARGE SCALE GENOMIC DNA]</scope>
    <source>
        <strain evidence="7 8">DSM 43023</strain>
    </source>
</reference>
<feature type="transmembrane region" description="Helical" evidence="6">
    <location>
        <begin position="204"/>
        <end position="226"/>
    </location>
</feature>
<evidence type="ECO:0000256" key="1">
    <source>
        <dbReference type="ARBA" id="ARBA00004141"/>
    </source>
</evidence>
<evidence type="ECO:0000256" key="5">
    <source>
        <dbReference type="SAM" id="MobiDB-lite"/>
    </source>
</evidence>
<dbReference type="InterPro" id="IPR051788">
    <property type="entry name" value="MFS_Transporter"/>
</dbReference>
<dbReference type="GO" id="GO:0022857">
    <property type="term" value="F:transmembrane transporter activity"/>
    <property type="evidence" value="ECO:0007669"/>
    <property type="project" value="InterPro"/>
</dbReference>
<feature type="transmembrane region" description="Helical" evidence="6">
    <location>
        <begin position="238"/>
        <end position="257"/>
    </location>
</feature>
<dbReference type="SUPFAM" id="SSF103473">
    <property type="entry name" value="MFS general substrate transporter"/>
    <property type="match status" value="1"/>
</dbReference>
<feature type="transmembrane region" description="Helical" evidence="6">
    <location>
        <begin position="269"/>
        <end position="288"/>
    </location>
</feature>
<dbReference type="GO" id="GO:0016020">
    <property type="term" value="C:membrane"/>
    <property type="evidence" value="ECO:0007669"/>
    <property type="project" value="UniProtKB-SubCell"/>
</dbReference>
<organism evidence="7 8">
    <name type="scientific">Streptosporangium album</name>
    <dbReference type="NCBI Taxonomy" id="47479"/>
    <lineage>
        <taxon>Bacteria</taxon>
        <taxon>Bacillati</taxon>
        <taxon>Actinomycetota</taxon>
        <taxon>Actinomycetes</taxon>
        <taxon>Streptosporangiales</taxon>
        <taxon>Streptosporangiaceae</taxon>
        <taxon>Streptosporangium</taxon>
    </lineage>
</organism>
<evidence type="ECO:0000256" key="6">
    <source>
        <dbReference type="SAM" id="Phobius"/>
    </source>
</evidence>
<dbReference type="AlphaFoldDB" id="A0A7W7RSF3"/>
<comment type="caution">
    <text evidence="7">The sequence shown here is derived from an EMBL/GenBank/DDBJ whole genome shotgun (WGS) entry which is preliminary data.</text>
</comment>
<dbReference type="PANTHER" id="PTHR23514:SF13">
    <property type="entry name" value="INNER MEMBRANE PROTEIN YBJJ"/>
    <property type="match status" value="1"/>
</dbReference>
<feature type="transmembrane region" description="Helical" evidence="6">
    <location>
        <begin position="43"/>
        <end position="61"/>
    </location>
</feature>
<evidence type="ECO:0000256" key="2">
    <source>
        <dbReference type="ARBA" id="ARBA00022692"/>
    </source>
</evidence>
<accession>A0A7W7RSF3</accession>
<keyword evidence="3 6" id="KW-1133">Transmembrane helix</keyword>
<evidence type="ECO:0000313" key="8">
    <source>
        <dbReference type="Proteomes" id="UP000534286"/>
    </source>
</evidence>
<feature type="transmembrane region" description="Helical" evidence="6">
    <location>
        <begin position="294"/>
        <end position="313"/>
    </location>
</feature>
<protein>
    <submittedName>
        <fullName evidence="7">MFS family permease</fullName>
    </submittedName>
</protein>
<proteinExistence type="predicted"/>
<evidence type="ECO:0000313" key="7">
    <source>
        <dbReference type="EMBL" id="MBB4936671.1"/>
    </source>
</evidence>
<sequence>MSNDNQRARLAIAAVFAVHGAVGGSMATRIPWLQDHLQLGPAALGAALFCPAVGAFFAMPMAGRLVHRYGGRAATRVLLALWCAALALPMLSPGLPWLCAAFLVYGAAAGMCDVTMNAQGVIVERRLERSIMSGLHGMWSMGSLAGAGAGVVAAQAGIDARVHHSVMALVLLAVGAVAGRRLLDTWPEPGEQAPPRFAAPPRAILAIGAVGFCATFVEGASMNWAAVYAKDVTGAGPGAAAAGYAVFALAMAVTRLAGDLIVRRLGPVATVRAGGLLAAFGGVVIVMARTPLLGITGFALLGLGVAVIVPLCFAAGGNAAATPSLGIAGVATITYLAGLVAPAATGWIADVTSLPATFGMITAITLAAVVLAGALRPAGGAGGRSRPEAGAGAAGPGRRPGRGRAGSARRAGRTSSPCPRSAVAGR</sequence>
<dbReference type="InterPro" id="IPR036259">
    <property type="entry name" value="MFS_trans_sf"/>
</dbReference>
<name>A0A7W7RSF3_9ACTN</name>
<feature type="transmembrane region" description="Helical" evidence="6">
    <location>
        <begin position="97"/>
        <end position="116"/>
    </location>
</feature>
<dbReference type="CDD" id="cd17393">
    <property type="entry name" value="MFS_MosC_like"/>
    <property type="match status" value="1"/>
</dbReference>
<comment type="subcellular location">
    <subcellularLocation>
        <location evidence="1">Membrane</location>
        <topology evidence="1">Multi-pass membrane protein</topology>
    </subcellularLocation>
</comment>
<feature type="transmembrane region" description="Helical" evidence="6">
    <location>
        <begin position="137"/>
        <end position="158"/>
    </location>
</feature>
<dbReference type="InterPro" id="IPR011701">
    <property type="entry name" value="MFS"/>
</dbReference>
<keyword evidence="2 6" id="KW-0812">Transmembrane</keyword>
<keyword evidence="8" id="KW-1185">Reference proteome</keyword>
<dbReference type="Gene3D" id="1.20.1250.20">
    <property type="entry name" value="MFS general substrate transporter like domains"/>
    <property type="match status" value="2"/>
</dbReference>
<feature type="transmembrane region" description="Helical" evidence="6">
    <location>
        <begin position="73"/>
        <end position="91"/>
    </location>
</feature>
<feature type="transmembrane region" description="Helical" evidence="6">
    <location>
        <begin position="164"/>
        <end position="183"/>
    </location>
</feature>
<keyword evidence="4 6" id="KW-0472">Membrane</keyword>
<dbReference type="Proteomes" id="UP000534286">
    <property type="component" value="Unassembled WGS sequence"/>
</dbReference>
<feature type="region of interest" description="Disordered" evidence="5">
    <location>
        <begin position="379"/>
        <end position="426"/>
    </location>
</feature>
<dbReference type="RefSeq" id="WP_312882006.1">
    <property type="nucleotide sequence ID" value="NZ_BAABEK010000052.1"/>
</dbReference>